<name>A0A0A6PFI3_9GAMM</name>
<dbReference type="GO" id="GO:0051607">
    <property type="term" value="P:defense response to virus"/>
    <property type="evidence" value="ECO:0007669"/>
    <property type="project" value="UniProtKB-KW"/>
</dbReference>
<keyword evidence="3" id="KW-1185">Reference proteome</keyword>
<dbReference type="CDD" id="cd05400">
    <property type="entry name" value="NT_2-5OAS_ClassI-CCAase"/>
    <property type="match status" value="1"/>
</dbReference>
<comment type="caution">
    <text evidence="2">The sequence shown here is derived from an EMBL/GenBank/DDBJ whole genome shotgun (WGS) entry which is preliminary data.</text>
</comment>
<proteinExistence type="predicted"/>
<organism evidence="2 3">
    <name type="scientific">Candidatus Thiomargarita nelsonii</name>
    <dbReference type="NCBI Taxonomy" id="1003181"/>
    <lineage>
        <taxon>Bacteria</taxon>
        <taxon>Pseudomonadati</taxon>
        <taxon>Pseudomonadota</taxon>
        <taxon>Gammaproteobacteria</taxon>
        <taxon>Thiotrichales</taxon>
        <taxon>Thiotrichaceae</taxon>
        <taxon>Thiomargarita</taxon>
    </lineage>
</organism>
<evidence type="ECO:0000256" key="1">
    <source>
        <dbReference type="ARBA" id="ARBA00023118"/>
    </source>
</evidence>
<dbReference type="Proteomes" id="UP000030428">
    <property type="component" value="Unassembled WGS sequence"/>
</dbReference>
<dbReference type="SUPFAM" id="SSF81301">
    <property type="entry name" value="Nucleotidyltransferase"/>
    <property type="match status" value="1"/>
</dbReference>
<dbReference type="InterPro" id="IPR043519">
    <property type="entry name" value="NT_sf"/>
</dbReference>
<dbReference type="InterPro" id="IPR006116">
    <property type="entry name" value="NT_2-5OAS_ClassI-CCAase"/>
</dbReference>
<gene>
    <name evidence="2" type="ORF">PN36_14590</name>
</gene>
<protein>
    <recommendedName>
        <fullName evidence="4">Nucleotidyltransferase</fullName>
    </recommendedName>
</protein>
<evidence type="ECO:0008006" key="4">
    <source>
        <dbReference type="Google" id="ProtNLM"/>
    </source>
</evidence>
<keyword evidence="1" id="KW-0051">Antiviral defense</keyword>
<evidence type="ECO:0000313" key="2">
    <source>
        <dbReference type="EMBL" id="KHD09057.1"/>
    </source>
</evidence>
<dbReference type="Pfam" id="PF18144">
    <property type="entry name" value="SMODS"/>
    <property type="match status" value="1"/>
</dbReference>
<dbReference type="AlphaFoldDB" id="A0A0A6PFI3"/>
<reference evidence="2 3" key="1">
    <citation type="journal article" date="2016" name="Front. Microbiol.">
        <title>Single-Cell (Meta-)Genomics of a Dimorphic Candidatus Thiomargarita nelsonii Reveals Genomic Plasticity.</title>
        <authorList>
            <person name="Flood B.E."/>
            <person name="Fliss P."/>
            <person name="Jones D.S."/>
            <person name="Dick G.J."/>
            <person name="Jain S."/>
            <person name="Kaster A.K."/>
            <person name="Winkel M."/>
            <person name="Mussmann M."/>
            <person name="Bailey J."/>
        </authorList>
    </citation>
    <scope>NUCLEOTIDE SEQUENCE [LARGE SCALE GENOMIC DNA]</scope>
    <source>
        <strain evidence="2">Hydrate Ridge</strain>
    </source>
</reference>
<evidence type="ECO:0000313" key="3">
    <source>
        <dbReference type="Proteomes" id="UP000030428"/>
    </source>
</evidence>
<dbReference type="GO" id="GO:0016779">
    <property type="term" value="F:nucleotidyltransferase activity"/>
    <property type="evidence" value="ECO:0007669"/>
    <property type="project" value="InterPro"/>
</dbReference>
<dbReference type="EMBL" id="JSZA02000050">
    <property type="protein sequence ID" value="KHD09057.1"/>
    <property type="molecule type" value="Genomic_DNA"/>
</dbReference>
<sequence length="288" mass="32830">MPRTINKGFTNFLSKLTPTSVESKTAKNHRASIKACLKSNFNFREFFRSGSFGNGTSISGHSDVDYFVCIPNFSPNSRTFLLTQVRNALDGRFPRTRVRVSCPAVKVPFGTEAKESTEVVPALIDTSKSGYRTYNIPDCYGGWMRSSPDAHNEYVRKIDNKLNGKVKPLVRFIKAWKYYRQVPISSFYLELRVARYAEQKSSIVYDKDIKRIFNFLSDNQLAKMQDPMGISGYIHPCSTPAKLKEAKSKLATALSRATKAVAARENDVKNAFDWWKLLYNNNFPSYYK</sequence>
<accession>A0A0A6PFI3</accession>